<dbReference type="InterPro" id="IPR017853">
    <property type="entry name" value="GH"/>
</dbReference>
<dbReference type="Pfam" id="PF00232">
    <property type="entry name" value="Glyco_hydro_1"/>
    <property type="match status" value="1"/>
</dbReference>
<accession>A0A834CZX6</accession>
<dbReference type="AlphaFoldDB" id="A0A834CZX6"/>
<dbReference type="PANTHER" id="PTHR10353:SF318">
    <property type="entry name" value="BETA-GLUCOSIDASE 31-RELATED"/>
    <property type="match status" value="1"/>
</dbReference>
<feature type="signal peptide" evidence="5">
    <location>
        <begin position="1"/>
        <end position="30"/>
    </location>
</feature>
<name>A0A834CZX6_JUGRE</name>
<dbReference type="GO" id="GO:0005975">
    <property type="term" value="P:carbohydrate metabolic process"/>
    <property type="evidence" value="ECO:0007669"/>
    <property type="project" value="InterPro"/>
</dbReference>
<dbReference type="GO" id="GO:0004553">
    <property type="term" value="F:hydrolase activity, hydrolyzing O-glycosyl compounds"/>
    <property type="evidence" value="ECO:0007669"/>
    <property type="project" value="InterPro"/>
</dbReference>
<feature type="chain" id="PRO_5032381398" description="Beta-glucosidase 12-like" evidence="5">
    <location>
        <begin position="31"/>
        <end position="521"/>
    </location>
</feature>
<evidence type="ECO:0000256" key="4">
    <source>
        <dbReference type="RuleBase" id="RU003690"/>
    </source>
</evidence>
<evidence type="ECO:0000256" key="2">
    <source>
        <dbReference type="ARBA" id="ARBA00022801"/>
    </source>
</evidence>
<dbReference type="EMBL" id="LIHL02000005">
    <property type="protein sequence ID" value="KAF5471275.1"/>
    <property type="molecule type" value="Genomic_DNA"/>
</dbReference>
<dbReference type="PRINTS" id="PR00131">
    <property type="entry name" value="GLHYDRLASE1"/>
</dbReference>
<dbReference type="Proteomes" id="UP000619265">
    <property type="component" value="Unassembled WGS sequence"/>
</dbReference>
<dbReference type="PROSITE" id="PS00653">
    <property type="entry name" value="GLYCOSYL_HYDROL_F1_2"/>
    <property type="match status" value="1"/>
</dbReference>
<organism evidence="6 7">
    <name type="scientific">Juglans regia</name>
    <name type="common">English walnut</name>
    <dbReference type="NCBI Taxonomy" id="51240"/>
    <lineage>
        <taxon>Eukaryota</taxon>
        <taxon>Viridiplantae</taxon>
        <taxon>Streptophyta</taxon>
        <taxon>Embryophyta</taxon>
        <taxon>Tracheophyta</taxon>
        <taxon>Spermatophyta</taxon>
        <taxon>Magnoliopsida</taxon>
        <taxon>eudicotyledons</taxon>
        <taxon>Gunneridae</taxon>
        <taxon>Pentapetalae</taxon>
        <taxon>rosids</taxon>
        <taxon>fabids</taxon>
        <taxon>Fagales</taxon>
        <taxon>Juglandaceae</taxon>
        <taxon>Juglans</taxon>
    </lineage>
</organism>
<dbReference type="PANTHER" id="PTHR10353">
    <property type="entry name" value="GLYCOSYL HYDROLASE"/>
    <property type="match status" value="1"/>
</dbReference>
<proteinExistence type="inferred from homology"/>
<sequence length="521" mass="59472">TKKNLTAMALKGYLVLSLLVLVGSFANSSGAKTKITPSYGISSLNRTSFPKGFIFGAAGAAYQYEGAAKEDGKGPSMWDYYSHKYPELIADGSNGDVAVDQYHRYKQDVAILKDMGADAYRFSISWPRLIPTGKISKGVNRGGIKYYNNLINELLSKGLKPFVTIYHWDIPQALDDEYGGFLSEKVVEDFRDFADLCFREFGDRVKHWITLNEPWTYSNGGYAQGVLAPFRCSSWYNPNCTGGDSAIEPYLVTHHLLLAHAAAVKVFKQKYQAVQKGVIGITHVCYWMVPYTNSKQDIDAASRALDFMFGWFMDPLTNGDYPHSMRTLVGKRLPKFTEEQSELVKGSYDFIGMNYYTANYAAFAPSYNYVNKSYSTDSLVNQTYERNGVLIGAQAASSWLHVVPSGIRDLLKYTKEKYYNPQIYITENGIDEFNNASLPLKEALVDTQRIDYYYRHLYYLNEAIKEGVRVKGYFAWSFLDNFEWNSGYTVRFGIYFIDYNDKLKRYPKLSAHWFKNFLKIY</sequence>
<keyword evidence="2" id="KW-0378">Hydrolase</keyword>
<dbReference type="InterPro" id="IPR033132">
    <property type="entry name" value="GH_1_N_CS"/>
</dbReference>
<dbReference type="Gene3D" id="3.20.20.80">
    <property type="entry name" value="Glycosidases"/>
    <property type="match status" value="1"/>
</dbReference>
<evidence type="ECO:0000256" key="5">
    <source>
        <dbReference type="SAM" id="SignalP"/>
    </source>
</evidence>
<reference evidence="6" key="1">
    <citation type="submission" date="2015-10" db="EMBL/GenBank/DDBJ databases">
        <authorList>
            <person name="Martinez-Garcia P.J."/>
            <person name="Crepeau M.W."/>
            <person name="Puiu D."/>
            <person name="Gonzalez-Ibeas D."/>
            <person name="Whalen J."/>
            <person name="Stevens K."/>
            <person name="Paul R."/>
            <person name="Butterfield T."/>
            <person name="Britton M."/>
            <person name="Reagan R."/>
            <person name="Chakraborty S."/>
            <person name="Walawage S.L."/>
            <person name="Vasquez-Gross H.A."/>
            <person name="Cardeno C."/>
            <person name="Famula R."/>
            <person name="Pratt K."/>
            <person name="Kuruganti S."/>
            <person name="Aradhya M.K."/>
            <person name="Leslie C.A."/>
            <person name="Dandekar A.M."/>
            <person name="Salzberg S.L."/>
            <person name="Wegrzyn J.L."/>
            <person name="Langley C.H."/>
            <person name="Neale D.B."/>
        </authorList>
    </citation>
    <scope>NUCLEOTIDE SEQUENCE</scope>
    <source>
        <tissue evidence="6">Leaves</tissue>
    </source>
</reference>
<keyword evidence="5" id="KW-0732">Signal</keyword>
<dbReference type="SUPFAM" id="SSF51445">
    <property type="entry name" value="(Trans)glycosidases"/>
    <property type="match status" value="1"/>
</dbReference>
<evidence type="ECO:0000313" key="7">
    <source>
        <dbReference type="Proteomes" id="UP000619265"/>
    </source>
</evidence>
<keyword evidence="3" id="KW-0326">Glycosidase</keyword>
<gene>
    <name evidence="6" type="ORF">F2P56_011719</name>
</gene>
<evidence type="ECO:0000256" key="3">
    <source>
        <dbReference type="ARBA" id="ARBA00023295"/>
    </source>
</evidence>
<comment type="caution">
    <text evidence="6">The sequence shown here is derived from an EMBL/GenBank/DDBJ whole genome shotgun (WGS) entry which is preliminary data.</text>
</comment>
<dbReference type="Gramene" id="Jr05_15520_p1">
    <property type="protein sequence ID" value="cds.Jr05_15520_p1"/>
    <property type="gene ID" value="Jr05_15520"/>
</dbReference>
<reference evidence="6" key="2">
    <citation type="submission" date="2020-03" db="EMBL/GenBank/DDBJ databases">
        <title>Walnut 2.0.</title>
        <authorList>
            <person name="Marrano A."/>
            <person name="Britton M."/>
            <person name="Zimin A.V."/>
            <person name="Zaini P.A."/>
            <person name="Workman R."/>
            <person name="Puiu D."/>
            <person name="Bianco L."/>
            <person name="Allen B.J."/>
            <person name="Troggio M."/>
            <person name="Leslie C.A."/>
            <person name="Timp W."/>
            <person name="Dendekar A."/>
            <person name="Salzberg S.L."/>
            <person name="Neale D.B."/>
        </authorList>
    </citation>
    <scope>NUCLEOTIDE SEQUENCE</scope>
    <source>
        <tissue evidence="6">Leaves</tissue>
    </source>
</reference>
<dbReference type="FunFam" id="3.20.20.80:FF:000020">
    <property type="entry name" value="Beta-glucosidase 12"/>
    <property type="match status" value="1"/>
</dbReference>
<evidence type="ECO:0000313" key="6">
    <source>
        <dbReference type="EMBL" id="KAF5471275.1"/>
    </source>
</evidence>
<feature type="non-terminal residue" evidence="6">
    <location>
        <position position="521"/>
    </location>
</feature>
<evidence type="ECO:0000256" key="1">
    <source>
        <dbReference type="ARBA" id="ARBA00010838"/>
    </source>
</evidence>
<protein>
    <recommendedName>
        <fullName evidence="8">Beta-glucosidase 12-like</fullName>
    </recommendedName>
</protein>
<evidence type="ECO:0008006" key="8">
    <source>
        <dbReference type="Google" id="ProtNLM"/>
    </source>
</evidence>
<dbReference type="InterPro" id="IPR001360">
    <property type="entry name" value="Glyco_hydro_1"/>
</dbReference>
<comment type="similarity">
    <text evidence="1 4">Belongs to the glycosyl hydrolase 1 family.</text>
</comment>